<dbReference type="EMBL" id="LMCB01000098">
    <property type="protein sequence ID" value="KZL12585.1"/>
    <property type="molecule type" value="Genomic_DNA"/>
</dbReference>
<dbReference type="AlphaFoldDB" id="A0A165UN04"/>
<sequence>MPCFCFCPDILPNITLNQLAPLVMKAGEATKLPRIKGPAIKVPPPHLLLGLRPFNFLSLAQFLQLNQSINHRLTAASDLALTTTESTTLPATHIKLKKLAQTSAKFVLPFALNLAALPAHILAKLGLAAQLILQIKGLGLNPFNLHLGKLTIMLPKAKLALPLLGLVDVGLKQKLNMNAEADLRALSKMLADFGRLNLGFKFDLKAAFKILAALNVIGLLQQAFGENLFSGNIKVWARITAKLKIFSKLLPKLVLKLPALKLDLSKLGLKAHQVHWLKNANRISVRATARASLKASARLNAAAFARTEAAIGLTSALSAALHIKPSSNCCRRCALVF</sequence>
<comment type="caution">
    <text evidence="1">The sequence shown here is derived from an EMBL/GenBank/DDBJ whole genome shotgun (WGS) entry which is preliminary data.</text>
</comment>
<keyword evidence="2" id="KW-1185">Reference proteome</keyword>
<organism evidence="1 2">
    <name type="scientific">Pseudovibrio axinellae</name>
    <dbReference type="NCBI Taxonomy" id="989403"/>
    <lineage>
        <taxon>Bacteria</taxon>
        <taxon>Pseudomonadati</taxon>
        <taxon>Pseudomonadota</taxon>
        <taxon>Alphaproteobacteria</taxon>
        <taxon>Hyphomicrobiales</taxon>
        <taxon>Stappiaceae</taxon>
        <taxon>Pseudovibrio</taxon>
    </lineage>
</organism>
<dbReference type="Proteomes" id="UP000076577">
    <property type="component" value="Unassembled WGS sequence"/>
</dbReference>
<accession>A0A165UN04</accession>
<protein>
    <submittedName>
        <fullName evidence="1">Uncharacterized protein</fullName>
    </submittedName>
</protein>
<evidence type="ECO:0000313" key="2">
    <source>
        <dbReference type="Proteomes" id="UP000076577"/>
    </source>
</evidence>
<reference evidence="1 2" key="1">
    <citation type="journal article" date="2016" name="Front. Microbiol.">
        <title>Comparative Genomic Analysis Reveals a Diverse Repertoire of Genes Involved in Prokaryote-Eukaryote Interactions within the Pseudovibrio Genus.</title>
        <authorList>
            <person name="Romano S."/>
            <person name="Fernandez-Guerra A."/>
            <person name="Reen F.J."/>
            <person name="Glockner F.O."/>
            <person name="Crowley S.P."/>
            <person name="O'Sullivan O."/>
            <person name="Cotter P.D."/>
            <person name="Adams C."/>
            <person name="Dobson A.D."/>
            <person name="O'Gara F."/>
        </authorList>
    </citation>
    <scope>NUCLEOTIDE SEQUENCE [LARGE SCALE GENOMIC DNA]</scope>
    <source>
        <strain evidence="1 2">Ad2</strain>
    </source>
</reference>
<dbReference type="STRING" id="989403.SAMN05421798_10189"/>
<gene>
    <name evidence="1" type="ORF">PsAD2_03891</name>
</gene>
<proteinExistence type="predicted"/>
<evidence type="ECO:0000313" key="1">
    <source>
        <dbReference type="EMBL" id="KZL12585.1"/>
    </source>
</evidence>
<dbReference type="PATRIC" id="fig|989403.3.peg.4237"/>
<name>A0A165UN04_9HYPH</name>